<name>A0A356LKS6_9BURK</name>
<evidence type="ECO:0000259" key="2">
    <source>
        <dbReference type="Pfam" id="PF01266"/>
    </source>
</evidence>
<sequence length="74" mass="7762">DAPVFAGWAGSRAVIRGRLPAFGPMRHAPGLWLACGYASHGLTWSALAGDVIAAMLNAEPVPLERDLLQAVAPR</sequence>
<keyword evidence="1" id="KW-0560">Oxidoreductase</keyword>
<feature type="non-terminal residue" evidence="3">
    <location>
        <position position="1"/>
    </location>
</feature>
<proteinExistence type="predicted"/>
<gene>
    <name evidence="3" type="ORF">DD666_19735</name>
</gene>
<feature type="domain" description="FAD dependent oxidoreductase" evidence="2">
    <location>
        <begin position="6"/>
        <end position="55"/>
    </location>
</feature>
<dbReference type="InterPro" id="IPR006076">
    <property type="entry name" value="FAD-dep_OxRdtase"/>
</dbReference>
<evidence type="ECO:0000313" key="3">
    <source>
        <dbReference type="EMBL" id="HBP31630.1"/>
    </source>
</evidence>
<evidence type="ECO:0000256" key="1">
    <source>
        <dbReference type="ARBA" id="ARBA00023002"/>
    </source>
</evidence>
<dbReference type="AlphaFoldDB" id="A0A356LKS6"/>
<comment type="caution">
    <text evidence="3">The sequence shown here is derived from an EMBL/GenBank/DDBJ whole genome shotgun (WGS) entry which is preliminary data.</text>
</comment>
<dbReference type="Pfam" id="PF01266">
    <property type="entry name" value="DAO"/>
    <property type="match status" value="1"/>
</dbReference>
<reference evidence="3 4" key="1">
    <citation type="journal article" date="2018" name="Nat. Biotechnol.">
        <title>A standardized bacterial taxonomy based on genome phylogeny substantially revises the tree of life.</title>
        <authorList>
            <person name="Parks D.H."/>
            <person name="Chuvochina M."/>
            <person name="Waite D.W."/>
            <person name="Rinke C."/>
            <person name="Skarshewski A."/>
            <person name="Chaumeil P.A."/>
            <person name="Hugenholtz P."/>
        </authorList>
    </citation>
    <scope>NUCLEOTIDE SEQUENCE [LARGE SCALE GENOMIC DNA]</scope>
    <source>
        <strain evidence="3">UBA10707</strain>
    </source>
</reference>
<dbReference type="InterPro" id="IPR036188">
    <property type="entry name" value="FAD/NAD-bd_sf"/>
</dbReference>
<evidence type="ECO:0000313" key="4">
    <source>
        <dbReference type="Proteomes" id="UP000264036"/>
    </source>
</evidence>
<accession>A0A356LKS6</accession>
<dbReference type="EMBL" id="DOEK01000042">
    <property type="protein sequence ID" value="HBP31630.1"/>
    <property type="molecule type" value="Genomic_DNA"/>
</dbReference>
<dbReference type="Proteomes" id="UP000264036">
    <property type="component" value="Unassembled WGS sequence"/>
</dbReference>
<dbReference type="GO" id="GO:0016491">
    <property type="term" value="F:oxidoreductase activity"/>
    <property type="evidence" value="ECO:0007669"/>
    <property type="project" value="UniProtKB-KW"/>
</dbReference>
<protein>
    <submittedName>
        <fullName evidence="3">FAD-dependent cmnm(5)s(2)U34 oxidoreductase</fullName>
    </submittedName>
</protein>
<organism evidence="3 4">
    <name type="scientific">Advenella kashmirensis</name>
    <dbReference type="NCBI Taxonomy" id="310575"/>
    <lineage>
        <taxon>Bacteria</taxon>
        <taxon>Pseudomonadati</taxon>
        <taxon>Pseudomonadota</taxon>
        <taxon>Betaproteobacteria</taxon>
        <taxon>Burkholderiales</taxon>
        <taxon>Alcaligenaceae</taxon>
    </lineage>
</organism>
<dbReference type="Gene3D" id="3.50.50.60">
    <property type="entry name" value="FAD/NAD(P)-binding domain"/>
    <property type="match status" value="1"/>
</dbReference>